<dbReference type="VEuPathDB" id="FungiDB:BON22_5236"/>
<dbReference type="InterPro" id="IPR036236">
    <property type="entry name" value="Znf_C2H2_sf"/>
</dbReference>
<organism evidence="4">
    <name type="scientific">Cyberlindnera fabianii</name>
    <name type="common">Yeast</name>
    <name type="synonym">Hansenula fabianii</name>
    <dbReference type="NCBI Taxonomy" id="36022"/>
    <lineage>
        <taxon>Eukaryota</taxon>
        <taxon>Fungi</taxon>
        <taxon>Dikarya</taxon>
        <taxon>Ascomycota</taxon>
        <taxon>Saccharomycotina</taxon>
        <taxon>Saccharomycetes</taxon>
        <taxon>Phaffomycetales</taxon>
        <taxon>Phaffomycetaceae</taxon>
        <taxon>Cyberlindnera</taxon>
    </lineage>
</organism>
<feature type="compositionally biased region" description="Low complexity" evidence="2">
    <location>
        <begin position="116"/>
        <end position="127"/>
    </location>
</feature>
<dbReference type="EMBL" id="LK052917">
    <property type="protein sequence ID" value="CDR47470.1"/>
    <property type="molecule type" value="Genomic_DNA"/>
</dbReference>
<accession>A0A061BHU5</accession>
<keyword evidence="1" id="KW-0863">Zinc-finger</keyword>
<evidence type="ECO:0000259" key="3">
    <source>
        <dbReference type="PROSITE" id="PS50157"/>
    </source>
</evidence>
<dbReference type="Gene3D" id="3.30.160.60">
    <property type="entry name" value="Classic Zinc Finger"/>
    <property type="match status" value="1"/>
</dbReference>
<feature type="domain" description="C2H2-type" evidence="3">
    <location>
        <begin position="192"/>
        <end position="219"/>
    </location>
</feature>
<feature type="compositionally biased region" description="Polar residues" evidence="2">
    <location>
        <begin position="60"/>
        <end position="83"/>
    </location>
</feature>
<keyword evidence="1" id="KW-0862">Zinc</keyword>
<feature type="region of interest" description="Disordered" evidence="2">
    <location>
        <begin position="116"/>
        <end position="164"/>
    </location>
</feature>
<protein>
    <submittedName>
        <fullName evidence="4">CYFA0S32e00672g1_1</fullName>
    </submittedName>
</protein>
<dbReference type="SUPFAM" id="SSF57667">
    <property type="entry name" value="beta-beta-alpha zinc fingers"/>
    <property type="match status" value="1"/>
</dbReference>
<dbReference type="InterPro" id="IPR013087">
    <property type="entry name" value="Znf_C2H2_type"/>
</dbReference>
<dbReference type="GO" id="GO:0008270">
    <property type="term" value="F:zinc ion binding"/>
    <property type="evidence" value="ECO:0007669"/>
    <property type="project" value="UniProtKB-KW"/>
</dbReference>
<feature type="compositionally biased region" description="Low complexity" evidence="2">
    <location>
        <begin position="47"/>
        <end position="59"/>
    </location>
</feature>
<dbReference type="FunFam" id="3.30.160.60:FF:000502">
    <property type="entry name" value="Zinc finger protein 710"/>
    <property type="match status" value="1"/>
</dbReference>
<feature type="compositionally biased region" description="Low complexity" evidence="2">
    <location>
        <begin position="135"/>
        <end position="156"/>
    </location>
</feature>
<dbReference type="OrthoDB" id="10018191at2759"/>
<evidence type="ECO:0000256" key="1">
    <source>
        <dbReference type="PROSITE-ProRule" id="PRU00042"/>
    </source>
</evidence>
<keyword evidence="1" id="KW-0479">Metal-binding</keyword>
<evidence type="ECO:0000256" key="2">
    <source>
        <dbReference type="SAM" id="MobiDB-lite"/>
    </source>
</evidence>
<dbReference type="Pfam" id="PF00096">
    <property type="entry name" value="zf-C2H2"/>
    <property type="match status" value="1"/>
</dbReference>
<dbReference type="SMART" id="SM00355">
    <property type="entry name" value="ZnF_C2H2"/>
    <property type="match status" value="2"/>
</dbReference>
<proteinExistence type="predicted"/>
<dbReference type="AlphaFoldDB" id="A0A061BHU5"/>
<gene>
    <name evidence="4" type="ORF">CYFA0S_32e00672g</name>
</gene>
<dbReference type="PROSITE" id="PS50157">
    <property type="entry name" value="ZINC_FINGER_C2H2_2"/>
    <property type="match status" value="1"/>
</dbReference>
<reference evidence="4" key="1">
    <citation type="journal article" date="2014" name="Genome Announc.">
        <title>Genome sequence of the yeast Cyberlindnera fabianii (Hansenula fabianii).</title>
        <authorList>
            <person name="Freel K.C."/>
            <person name="Sarilar V."/>
            <person name="Neuveglise C."/>
            <person name="Devillers H."/>
            <person name="Friedrich A."/>
            <person name="Schacherer J."/>
        </authorList>
    </citation>
    <scope>NUCLEOTIDE SEQUENCE</scope>
    <source>
        <strain evidence="4">YJS4271</strain>
    </source>
</reference>
<sequence length="322" mass="36437">MMSYQPFNNIVLPPPVQKVVLPPPSQIWDYRLANQIQLNYQTNGQMMQQQQQQQQQQHQLPNYITGPSGSTSVISVTRNRSPGPTTPPPVQLINDTPLSYPHNLGQVSYLVPITSTRSSTSIGSPSDYPHHSHSHSNSPPFVQSPTSSSSTTNTSKSKTKPRRKKQCPECHLFFSNLSTHKSIHLNPSSRPYLCQVCGRGFSRSNDLFRHNKRHWRETGLEQGAYKCPFNTLLLAKNHPELSHQHDHHHDDHTDVPCHPTGVFSRCDTYKNHLKALHFEYPVGTKKKMRNNVSGSCKHCGKVFASVNEWLDLHVETGECGFH</sequence>
<dbReference type="PROSITE" id="PS00028">
    <property type="entry name" value="ZINC_FINGER_C2H2_1"/>
    <property type="match status" value="1"/>
</dbReference>
<feature type="region of interest" description="Disordered" evidence="2">
    <location>
        <begin position="47"/>
        <end position="98"/>
    </location>
</feature>
<evidence type="ECO:0000313" key="4">
    <source>
        <dbReference type="EMBL" id="CDR47470.1"/>
    </source>
</evidence>
<name>A0A061BHU5_CYBFA</name>